<reference evidence="7" key="1">
    <citation type="journal article" date="2014" name="Front. Microbiol.">
        <title>High frequency of phylogenetically diverse reductive dehalogenase-homologous genes in deep subseafloor sedimentary metagenomes.</title>
        <authorList>
            <person name="Kawai M."/>
            <person name="Futagami T."/>
            <person name="Toyoda A."/>
            <person name="Takaki Y."/>
            <person name="Nishi S."/>
            <person name="Hori S."/>
            <person name="Arai W."/>
            <person name="Tsubouchi T."/>
            <person name="Morono Y."/>
            <person name="Uchiyama I."/>
            <person name="Ito T."/>
            <person name="Fujiyama A."/>
            <person name="Inagaki F."/>
            <person name="Takami H."/>
        </authorList>
    </citation>
    <scope>NUCLEOTIDE SEQUENCE</scope>
    <source>
        <strain evidence="7">Expedition CK06-06</strain>
    </source>
</reference>
<dbReference type="GO" id="GO:0032259">
    <property type="term" value="P:methylation"/>
    <property type="evidence" value="ECO:0007669"/>
    <property type="project" value="UniProtKB-KW"/>
</dbReference>
<sequence length="278" mass="31237">DGDSLTAPAPDFGGTMFRDQLVRESDQLADLKDRYLMSHGTAKSELRSEVEAHEQELADLFRDQPAPESALDWRIAFPEVFTEGGFDVVLANPPYVRQELIGPVKPTLLALYPDATTGKSDLYCYFYARGLQLLRPGGQHVFICSNSWLDVGYGGKLQGYLLDRAHVRAIYDSAVERQFATADINTIISHLERASGTADQWQAADPLTRFVYLKAPFQEALAHLELRREVTRLQSQLRDAGLGKPNRSGLRKYTGDKWGGKYLRAPDIYWRILEKAGD</sequence>
<dbReference type="AlphaFoldDB" id="X1H7U3"/>
<keyword evidence="3" id="KW-0808">Transferase</keyword>
<dbReference type="InterPro" id="IPR029063">
    <property type="entry name" value="SAM-dependent_MTases_sf"/>
</dbReference>
<name>X1H7U3_9ZZZZ</name>
<evidence type="ECO:0000259" key="6">
    <source>
        <dbReference type="Pfam" id="PF07669"/>
    </source>
</evidence>
<proteinExistence type="predicted"/>
<keyword evidence="2" id="KW-0489">Methyltransferase</keyword>
<evidence type="ECO:0000256" key="5">
    <source>
        <dbReference type="ARBA" id="ARBA00047942"/>
    </source>
</evidence>
<accession>X1H7U3</accession>
<comment type="catalytic activity">
    <reaction evidence="5">
        <text>a 2'-deoxyadenosine in DNA + S-adenosyl-L-methionine = an N(6)-methyl-2'-deoxyadenosine in DNA + S-adenosyl-L-homocysteine + H(+)</text>
        <dbReference type="Rhea" id="RHEA:15197"/>
        <dbReference type="Rhea" id="RHEA-COMP:12418"/>
        <dbReference type="Rhea" id="RHEA-COMP:12419"/>
        <dbReference type="ChEBI" id="CHEBI:15378"/>
        <dbReference type="ChEBI" id="CHEBI:57856"/>
        <dbReference type="ChEBI" id="CHEBI:59789"/>
        <dbReference type="ChEBI" id="CHEBI:90615"/>
        <dbReference type="ChEBI" id="CHEBI:90616"/>
        <dbReference type="EC" id="2.1.1.72"/>
    </reaction>
</comment>
<gene>
    <name evidence="7" type="ORF">S03H2_38040</name>
</gene>
<keyword evidence="4" id="KW-0949">S-adenosyl-L-methionine</keyword>
<dbReference type="PANTHER" id="PTHR33841">
    <property type="entry name" value="DNA METHYLTRANSFERASE YEEA-RELATED"/>
    <property type="match status" value="1"/>
</dbReference>
<organism evidence="7">
    <name type="scientific">marine sediment metagenome</name>
    <dbReference type="NCBI Taxonomy" id="412755"/>
    <lineage>
        <taxon>unclassified sequences</taxon>
        <taxon>metagenomes</taxon>
        <taxon>ecological metagenomes</taxon>
    </lineage>
</organism>
<dbReference type="SUPFAM" id="SSF53335">
    <property type="entry name" value="S-adenosyl-L-methionine-dependent methyltransferases"/>
    <property type="match status" value="1"/>
</dbReference>
<dbReference type="GO" id="GO:0003676">
    <property type="term" value="F:nucleic acid binding"/>
    <property type="evidence" value="ECO:0007669"/>
    <property type="project" value="InterPro"/>
</dbReference>
<evidence type="ECO:0000313" key="7">
    <source>
        <dbReference type="EMBL" id="GAH53130.1"/>
    </source>
</evidence>
<evidence type="ECO:0000256" key="1">
    <source>
        <dbReference type="ARBA" id="ARBA00011900"/>
    </source>
</evidence>
<dbReference type="GO" id="GO:0009007">
    <property type="term" value="F:site-specific DNA-methyltransferase (adenine-specific) activity"/>
    <property type="evidence" value="ECO:0007669"/>
    <property type="project" value="UniProtKB-EC"/>
</dbReference>
<comment type="caution">
    <text evidence="7">The sequence shown here is derived from an EMBL/GenBank/DDBJ whole genome shotgun (WGS) entry which is preliminary data.</text>
</comment>
<evidence type="ECO:0000256" key="2">
    <source>
        <dbReference type="ARBA" id="ARBA00022603"/>
    </source>
</evidence>
<dbReference type="Gene3D" id="3.40.50.150">
    <property type="entry name" value="Vaccinia Virus protein VP39"/>
    <property type="match status" value="1"/>
</dbReference>
<feature type="non-terminal residue" evidence="7">
    <location>
        <position position="278"/>
    </location>
</feature>
<dbReference type="PRINTS" id="PR00507">
    <property type="entry name" value="N12N6MTFRASE"/>
</dbReference>
<feature type="non-terminal residue" evidence="7">
    <location>
        <position position="1"/>
    </location>
</feature>
<feature type="domain" description="Type II methyltransferase M.TaqI-like" evidence="6">
    <location>
        <begin position="58"/>
        <end position="174"/>
    </location>
</feature>
<dbReference type="PROSITE" id="PS00092">
    <property type="entry name" value="N6_MTASE"/>
    <property type="match status" value="1"/>
</dbReference>
<dbReference type="EC" id="2.1.1.72" evidence="1"/>
<dbReference type="InterPro" id="IPR050953">
    <property type="entry name" value="N4_N6_ade-DNA_methylase"/>
</dbReference>
<protein>
    <recommendedName>
        <fullName evidence="1">site-specific DNA-methyltransferase (adenine-specific)</fullName>
        <ecNumber evidence="1">2.1.1.72</ecNumber>
    </recommendedName>
</protein>
<evidence type="ECO:0000256" key="3">
    <source>
        <dbReference type="ARBA" id="ARBA00022679"/>
    </source>
</evidence>
<dbReference type="InterPro" id="IPR011639">
    <property type="entry name" value="MethylTrfase_TaqI-like_dom"/>
</dbReference>
<dbReference type="InterPro" id="IPR002052">
    <property type="entry name" value="DNA_methylase_N6_adenine_CS"/>
</dbReference>
<dbReference type="EMBL" id="BARU01023439">
    <property type="protein sequence ID" value="GAH53130.1"/>
    <property type="molecule type" value="Genomic_DNA"/>
</dbReference>
<dbReference type="GO" id="GO:0006304">
    <property type="term" value="P:DNA modification"/>
    <property type="evidence" value="ECO:0007669"/>
    <property type="project" value="InterPro"/>
</dbReference>
<evidence type="ECO:0000256" key="4">
    <source>
        <dbReference type="ARBA" id="ARBA00022691"/>
    </source>
</evidence>
<dbReference type="Pfam" id="PF07669">
    <property type="entry name" value="Eco57I"/>
    <property type="match status" value="1"/>
</dbReference>
<dbReference type="PANTHER" id="PTHR33841:SF1">
    <property type="entry name" value="DNA METHYLTRANSFERASE A"/>
    <property type="match status" value="1"/>
</dbReference>